<dbReference type="AlphaFoldDB" id="V8P8S6"/>
<organism evidence="2 3">
    <name type="scientific">Ophiophagus hannah</name>
    <name type="common">King cobra</name>
    <name type="synonym">Naja hannah</name>
    <dbReference type="NCBI Taxonomy" id="8665"/>
    <lineage>
        <taxon>Eukaryota</taxon>
        <taxon>Metazoa</taxon>
        <taxon>Chordata</taxon>
        <taxon>Craniata</taxon>
        <taxon>Vertebrata</taxon>
        <taxon>Euteleostomi</taxon>
        <taxon>Lepidosauria</taxon>
        <taxon>Squamata</taxon>
        <taxon>Bifurcata</taxon>
        <taxon>Unidentata</taxon>
        <taxon>Episquamata</taxon>
        <taxon>Toxicofera</taxon>
        <taxon>Serpentes</taxon>
        <taxon>Colubroidea</taxon>
        <taxon>Elapidae</taxon>
        <taxon>Elapinae</taxon>
        <taxon>Ophiophagus</taxon>
    </lineage>
</organism>
<proteinExistence type="predicted"/>
<feature type="region of interest" description="Disordered" evidence="1">
    <location>
        <begin position="1"/>
        <end position="47"/>
    </location>
</feature>
<name>V8P8S6_OPHHA</name>
<dbReference type="Proteomes" id="UP000018936">
    <property type="component" value="Unassembled WGS sequence"/>
</dbReference>
<reference evidence="2 3" key="1">
    <citation type="journal article" date="2013" name="Proc. Natl. Acad. Sci. U.S.A.">
        <title>The king cobra genome reveals dynamic gene evolution and adaptation in the snake venom system.</title>
        <authorList>
            <person name="Vonk F.J."/>
            <person name="Casewell N.R."/>
            <person name="Henkel C.V."/>
            <person name="Heimberg A.M."/>
            <person name="Jansen H.J."/>
            <person name="McCleary R.J."/>
            <person name="Kerkkamp H.M."/>
            <person name="Vos R.A."/>
            <person name="Guerreiro I."/>
            <person name="Calvete J.J."/>
            <person name="Wuster W."/>
            <person name="Woods A.E."/>
            <person name="Logan J.M."/>
            <person name="Harrison R.A."/>
            <person name="Castoe T.A."/>
            <person name="de Koning A.P."/>
            <person name="Pollock D.D."/>
            <person name="Yandell M."/>
            <person name="Calderon D."/>
            <person name="Renjifo C."/>
            <person name="Currier R.B."/>
            <person name="Salgado D."/>
            <person name="Pla D."/>
            <person name="Sanz L."/>
            <person name="Hyder A.S."/>
            <person name="Ribeiro J.M."/>
            <person name="Arntzen J.W."/>
            <person name="van den Thillart G.E."/>
            <person name="Boetzer M."/>
            <person name="Pirovano W."/>
            <person name="Dirks R.P."/>
            <person name="Spaink H.P."/>
            <person name="Duboule D."/>
            <person name="McGlinn E."/>
            <person name="Kini R.M."/>
            <person name="Richardson M.K."/>
        </authorList>
    </citation>
    <scope>NUCLEOTIDE SEQUENCE</scope>
    <source>
        <tissue evidence="2">Blood</tissue>
    </source>
</reference>
<evidence type="ECO:0000313" key="3">
    <source>
        <dbReference type="Proteomes" id="UP000018936"/>
    </source>
</evidence>
<comment type="caution">
    <text evidence="2">The sequence shown here is derived from an EMBL/GenBank/DDBJ whole genome shotgun (WGS) entry which is preliminary data.</text>
</comment>
<dbReference type="EMBL" id="AZIM01000488">
    <property type="protein sequence ID" value="ETE70745.1"/>
    <property type="molecule type" value="Genomic_DNA"/>
</dbReference>
<dbReference type="OrthoDB" id="19711at2759"/>
<sequence>MEDQNEDESPKKNTLWQPTGQMRHALATPTPGLMKGGKVPIHHVTLP</sequence>
<keyword evidence="3" id="KW-1185">Reference proteome</keyword>
<gene>
    <name evidence="2" type="ORF">L345_03449</name>
</gene>
<evidence type="ECO:0000313" key="2">
    <source>
        <dbReference type="EMBL" id="ETE70745.1"/>
    </source>
</evidence>
<protein>
    <submittedName>
        <fullName evidence="2">Uncharacterized protein</fullName>
    </submittedName>
</protein>
<accession>V8P8S6</accession>
<evidence type="ECO:0000256" key="1">
    <source>
        <dbReference type="SAM" id="MobiDB-lite"/>
    </source>
</evidence>